<gene>
    <name evidence="3" type="ORF">KGD84_17345</name>
</gene>
<dbReference type="InterPro" id="IPR041920">
    <property type="entry name" value="ROS/MUCR_sf"/>
</dbReference>
<sequence length="180" mass="19734">MTLQYGDPDGHGVHGQLTTGADGGLICHECGAERQFLGRHVREHGMSADQYRERHGLGRATRLVSARLHATLSTKGLERVGSPAWARFEAARDPDAAREEARQALKEPLRPQSVQSWTKEALAAAQGRKKRFCEVPGCGRPHAANGLCRTHRERLKRTGDVQAHIPVRPRKGGPGSKKES</sequence>
<dbReference type="Gene3D" id="1.10.10.1550">
    <property type="entry name" value="ROS/MUCR transcriptional regulator protein"/>
    <property type="match status" value="1"/>
</dbReference>
<keyword evidence="4" id="KW-1185">Reference proteome</keyword>
<evidence type="ECO:0000256" key="1">
    <source>
        <dbReference type="ARBA" id="ARBA00007031"/>
    </source>
</evidence>
<feature type="compositionally biased region" description="Basic and acidic residues" evidence="2">
    <location>
        <begin position="91"/>
        <end position="109"/>
    </location>
</feature>
<comment type="similarity">
    <text evidence="1">Belongs to the ros/MucR family.</text>
</comment>
<evidence type="ECO:0000313" key="4">
    <source>
        <dbReference type="Proteomes" id="UP000676079"/>
    </source>
</evidence>
<dbReference type="EMBL" id="CP074133">
    <property type="protein sequence ID" value="QUX20294.1"/>
    <property type="molecule type" value="Genomic_DNA"/>
</dbReference>
<feature type="region of interest" description="Disordered" evidence="2">
    <location>
        <begin position="91"/>
        <end position="113"/>
    </location>
</feature>
<dbReference type="RefSeq" id="WP_220561489.1">
    <property type="nucleotide sequence ID" value="NZ_CP074133.1"/>
</dbReference>
<dbReference type="Proteomes" id="UP000676079">
    <property type="component" value="Chromosome"/>
</dbReference>
<dbReference type="Pfam" id="PF05443">
    <property type="entry name" value="ROS_MUCR"/>
    <property type="match status" value="1"/>
</dbReference>
<dbReference type="InterPro" id="IPR008807">
    <property type="entry name" value="ROS_MUCR"/>
</dbReference>
<protein>
    <submittedName>
        <fullName evidence="3">MucR family transcriptional regulator</fullName>
    </submittedName>
</protein>
<name>A0ABX8BG24_9ACTN</name>
<evidence type="ECO:0000256" key="2">
    <source>
        <dbReference type="SAM" id="MobiDB-lite"/>
    </source>
</evidence>
<organism evidence="3 4">
    <name type="scientific">Nocardiopsis changdeensis</name>
    <dbReference type="NCBI Taxonomy" id="2831969"/>
    <lineage>
        <taxon>Bacteria</taxon>
        <taxon>Bacillati</taxon>
        <taxon>Actinomycetota</taxon>
        <taxon>Actinomycetes</taxon>
        <taxon>Streptosporangiales</taxon>
        <taxon>Nocardiopsidaceae</taxon>
        <taxon>Nocardiopsis</taxon>
    </lineage>
</organism>
<proteinExistence type="inferred from homology"/>
<feature type="region of interest" description="Disordered" evidence="2">
    <location>
        <begin position="143"/>
        <end position="180"/>
    </location>
</feature>
<evidence type="ECO:0000313" key="3">
    <source>
        <dbReference type="EMBL" id="QUX20294.1"/>
    </source>
</evidence>
<reference evidence="3 4" key="1">
    <citation type="submission" date="2021-05" db="EMBL/GenBank/DDBJ databases">
        <title>Direct Submission.</title>
        <authorList>
            <person name="Li K."/>
            <person name="Gao J."/>
        </authorList>
    </citation>
    <scope>NUCLEOTIDE SEQUENCE [LARGE SCALE GENOMIC DNA]</scope>
    <source>
        <strain evidence="3 4">Mg02</strain>
    </source>
</reference>
<accession>A0ABX8BG24</accession>